<dbReference type="GO" id="GO:0005886">
    <property type="term" value="C:plasma membrane"/>
    <property type="evidence" value="ECO:0007669"/>
    <property type="project" value="TreeGrafter"/>
</dbReference>
<evidence type="ECO:0000256" key="5">
    <source>
        <dbReference type="SAM" id="Phobius"/>
    </source>
</evidence>
<feature type="transmembrane region" description="Helical" evidence="5">
    <location>
        <begin position="105"/>
        <end position="125"/>
    </location>
</feature>
<dbReference type="InterPro" id="IPR004837">
    <property type="entry name" value="NaCa_Exmemb"/>
</dbReference>
<protein>
    <recommendedName>
        <fullName evidence="6">Sodium/calcium exchanger membrane region domain-containing protein</fullName>
    </recommendedName>
</protein>
<evidence type="ECO:0000256" key="4">
    <source>
        <dbReference type="ARBA" id="ARBA00023136"/>
    </source>
</evidence>
<feature type="domain" description="Sodium/calcium exchanger membrane region" evidence="6">
    <location>
        <begin position="7"/>
        <end position="149"/>
    </location>
</feature>
<feature type="transmembrane region" description="Helical" evidence="5">
    <location>
        <begin position="6"/>
        <end position="29"/>
    </location>
</feature>
<organism evidence="7 8">
    <name type="scientific">Candidatus Zambryskibacteria bacterium RIFCSPLOWO2_01_FULL_35_19</name>
    <dbReference type="NCBI Taxonomy" id="1802757"/>
    <lineage>
        <taxon>Bacteria</taxon>
        <taxon>Candidatus Zambryskiibacteriota</taxon>
    </lineage>
</organism>
<dbReference type="GO" id="GO:0005262">
    <property type="term" value="F:calcium channel activity"/>
    <property type="evidence" value="ECO:0007669"/>
    <property type="project" value="TreeGrafter"/>
</dbReference>
<feature type="transmembrane region" description="Helical" evidence="5">
    <location>
        <begin position="131"/>
        <end position="150"/>
    </location>
</feature>
<feature type="transmembrane region" description="Helical" evidence="5">
    <location>
        <begin position="208"/>
        <end position="231"/>
    </location>
</feature>
<dbReference type="PANTHER" id="PTHR10846:SF8">
    <property type="entry name" value="INNER MEMBRANE PROTEIN YRBG"/>
    <property type="match status" value="1"/>
</dbReference>
<dbReference type="InterPro" id="IPR044880">
    <property type="entry name" value="NCX_ion-bd_dom_sf"/>
</dbReference>
<evidence type="ECO:0000259" key="6">
    <source>
        <dbReference type="Pfam" id="PF01699"/>
    </source>
</evidence>
<sequence>MDWFVNIAIFLASCGILYISGELVVTSLVKLSHFLGLKEFVVAFFVMAFASSLPNFFVGITSAMEGIPQLSLGDVFGNNFTALTLAVAVAVLFSPKKEIQIESQTVKSSLIFTICVAILPIILLIDGVLSRADGFILLFLFIIYLGWLFSKKERFTKKYREEEPKNWKKILNESLKNIGKVLLGIILLFIATQGVVGSASFFASSFKISISLVGLLIVGFGNALPEVYFSIASARKGETFMILGNLLGSIVIPATVVLGVVALIHPVVISNASFLLISRLFMIAATLFFLIFVRTHSTISKKEAFMLLGLYFLFIVAIIGFL</sequence>
<feature type="transmembrane region" description="Helical" evidence="5">
    <location>
        <begin position="181"/>
        <end position="202"/>
    </location>
</feature>
<comment type="caution">
    <text evidence="7">The sequence shown here is derived from an EMBL/GenBank/DDBJ whole genome shotgun (WGS) entry which is preliminary data.</text>
</comment>
<dbReference type="GO" id="GO:0008273">
    <property type="term" value="F:calcium, potassium:sodium antiporter activity"/>
    <property type="evidence" value="ECO:0007669"/>
    <property type="project" value="TreeGrafter"/>
</dbReference>
<dbReference type="Proteomes" id="UP000178404">
    <property type="component" value="Unassembled WGS sequence"/>
</dbReference>
<evidence type="ECO:0000256" key="3">
    <source>
        <dbReference type="ARBA" id="ARBA00022989"/>
    </source>
</evidence>
<proteinExistence type="predicted"/>
<reference evidence="7 8" key="1">
    <citation type="journal article" date="2016" name="Nat. Commun.">
        <title>Thousands of microbial genomes shed light on interconnected biogeochemical processes in an aquifer system.</title>
        <authorList>
            <person name="Anantharaman K."/>
            <person name="Brown C.T."/>
            <person name="Hug L.A."/>
            <person name="Sharon I."/>
            <person name="Castelle C.J."/>
            <person name="Probst A.J."/>
            <person name="Thomas B.C."/>
            <person name="Singh A."/>
            <person name="Wilkins M.J."/>
            <person name="Karaoz U."/>
            <person name="Brodie E.L."/>
            <person name="Williams K.H."/>
            <person name="Hubbard S.S."/>
            <person name="Banfield J.F."/>
        </authorList>
    </citation>
    <scope>NUCLEOTIDE SEQUENCE [LARGE SCALE GENOMIC DNA]</scope>
</reference>
<dbReference type="PANTHER" id="PTHR10846">
    <property type="entry name" value="SODIUM/POTASSIUM/CALCIUM EXCHANGER"/>
    <property type="match status" value="1"/>
</dbReference>
<evidence type="ECO:0000313" key="7">
    <source>
        <dbReference type="EMBL" id="OHB02321.1"/>
    </source>
</evidence>
<evidence type="ECO:0000313" key="8">
    <source>
        <dbReference type="Proteomes" id="UP000178404"/>
    </source>
</evidence>
<keyword evidence="4 5" id="KW-0472">Membrane</keyword>
<dbReference type="Pfam" id="PF01699">
    <property type="entry name" value="Na_Ca_ex"/>
    <property type="match status" value="2"/>
</dbReference>
<accession>A0A1G2TYF1</accession>
<feature type="transmembrane region" description="Helical" evidence="5">
    <location>
        <begin position="274"/>
        <end position="292"/>
    </location>
</feature>
<dbReference type="InterPro" id="IPR004481">
    <property type="entry name" value="K/Na/Ca-exchanger"/>
</dbReference>
<comment type="subcellular location">
    <subcellularLocation>
        <location evidence="1">Membrane</location>
        <topology evidence="1">Multi-pass membrane protein</topology>
    </subcellularLocation>
</comment>
<dbReference type="AlphaFoldDB" id="A0A1G2TYF1"/>
<keyword evidence="3 5" id="KW-1133">Transmembrane helix</keyword>
<dbReference type="GO" id="GO:0006874">
    <property type="term" value="P:intracellular calcium ion homeostasis"/>
    <property type="evidence" value="ECO:0007669"/>
    <property type="project" value="TreeGrafter"/>
</dbReference>
<feature type="transmembrane region" description="Helical" evidence="5">
    <location>
        <begin position="41"/>
        <end position="63"/>
    </location>
</feature>
<evidence type="ECO:0000256" key="1">
    <source>
        <dbReference type="ARBA" id="ARBA00004141"/>
    </source>
</evidence>
<evidence type="ECO:0000256" key="2">
    <source>
        <dbReference type="ARBA" id="ARBA00022692"/>
    </source>
</evidence>
<name>A0A1G2TYF1_9BACT</name>
<feature type="transmembrane region" description="Helical" evidence="5">
    <location>
        <begin position="304"/>
        <end position="321"/>
    </location>
</feature>
<keyword evidence="2 5" id="KW-0812">Transmembrane</keyword>
<feature type="domain" description="Sodium/calcium exchanger membrane region" evidence="6">
    <location>
        <begin position="181"/>
        <end position="319"/>
    </location>
</feature>
<dbReference type="Gene3D" id="1.20.1420.30">
    <property type="entry name" value="NCX, central ion-binding region"/>
    <property type="match status" value="1"/>
</dbReference>
<dbReference type="EMBL" id="MHWA01000004">
    <property type="protein sequence ID" value="OHB02321.1"/>
    <property type="molecule type" value="Genomic_DNA"/>
</dbReference>
<feature type="transmembrane region" description="Helical" evidence="5">
    <location>
        <begin position="75"/>
        <end position="93"/>
    </location>
</feature>
<gene>
    <name evidence="7" type="ORF">A3A90_00810</name>
</gene>
<feature type="transmembrane region" description="Helical" evidence="5">
    <location>
        <begin position="243"/>
        <end position="268"/>
    </location>
</feature>